<proteinExistence type="predicted"/>
<evidence type="ECO:0000313" key="3">
    <source>
        <dbReference type="Proteomes" id="UP001168821"/>
    </source>
</evidence>
<accession>A0AA38M055</accession>
<feature type="compositionally biased region" description="Basic and acidic residues" evidence="1">
    <location>
        <begin position="218"/>
        <end position="233"/>
    </location>
</feature>
<keyword evidence="3" id="KW-1185">Reference proteome</keyword>
<organism evidence="2 3">
    <name type="scientific">Zophobas morio</name>
    <dbReference type="NCBI Taxonomy" id="2755281"/>
    <lineage>
        <taxon>Eukaryota</taxon>
        <taxon>Metazoa</taxon>
        <taxon>Ecdysozoa</taxon>
        <taxon>Arthropoda</taxon>
        <taxon>Hexapoda</taxon>
        <taxon>Insecta</taxon>
        <taxon>Pterygota</taxon>
        <taxon>Neoptera</taxon>
        <taxon>Endopterygota</taxon>
        <taxon>Coleoptera</taxon>
        <taxon>Polyphaga</taxon>
        <taxon>Cucujiformia</taxon>
        <taxon>Tenebrionidae</taxon>
        <taxon>Zophobas</taxon>
    </lineage>
</organism>
<sequence length="264" mass="30964">MFDSINPSKWTKKNANVKDYLNPKKFTQKESTGEKIKDYLKPNSNKWTERDANVEDYLNPKKITRGKSSGEKVKDYLKLNRWTEDDVEDYINPRKWSGNEENTKGYLNPIKAAASKDTDEKVKDYIYPHRGSKKNGNVADYLNPENYKSEYTENQAQDYLNPKEWIESNDKDMKLNKYVNDAEQRVKDTAKKLNPKKLKESDESEKTESRSKNYPGEKIGEKVKQYADPKKYQNGDTTSESWDKTKSFLKNMLNFSTEEEELEL</sequence>
<name>A0AA38M055_9CUCU</name>
<comment type="caution">
    <text evidence="2">The sequence shown here is derived from an EMBL/GenBank/DDBJ whole genome shotgun (WGS) entry which is preliminary data.</text>
</comment>
<dbReference type="EMBL" id="JALNTZ010000824">
    <property type="protein sequence ID" value="KAJ3630112.1"/>
    <property type="molecule type" value="Genomic_DNA"/>
</dbReference>
<evidence type="ECO:0000256" key="1">
    <source>
        <dbReference type="SAM" id="MobiDB-lite"/>
    </source>
</evidence>
<protein>
    <submittedName>
        <fullName evidence="2">Uncharacterized protein</fullName>
    </submittedName>
</protein>
<feature type="region of interest" description="Disordered" evidence="1">
    <location>
        <begin position="182"/>
        <end position="243"/>
    </location>
</feature>
<dbReference type="AlphaFoldDB" id="A0AA38M055"/>
<dbReference type="Proteomes" id="UP001168821">
    <property type="component" value="Unassembled WGS sequence"/>
</dbReference>
<evidence type="ECO:0000313" key="2">
    <source>
        <dbReference type="EMBL" id="KAJ3630112.1"/>
    </source>
</evidence>
<reference evidence="2" key="1">
    <citation type="journal article" date="2023" name="G3 (Bethesda)">
        <title>Whole genome assemblies of Zophobas morio and Tenebrio molitor.</title>
        <authorList>
            <person name="Kaur S."/>
            <person name="Stinson S.A."/>
            <person name="diCenzo G.C."/>
        </authorList>
    </citation>
    <scope>NUCLEOTIDE SEQUENCE</scope>
    <source>
        <strain evidence="2">QUZm001</strain>
    </source>
</reference>
<feature type="compositionally biased region" description="Basic and acidic residues" evidence="1">
    <location>
        <begin position="182"/>
        <end position="211"/>
    </location>
</feature>
<gene>
    <name evidence="2" type="ORF">Zmor_027058</name>
</gene>